<dbReference type="Proteomes" id="UP001060215">
    <property type="component" value="Chromosome 4"/>
</dbReference>
<protein>
    <submittedName>
        <fullName evidence="1">Uncharacterized protein</fullName>
    </submittedName>
</protein>
<accession>A0ACC0HM37</accession>
<sequence length="167" mass="19106">MPNIHQLKKESFWAFSLGSKSSNWSALMVKMLGLRRSATLPASRRHRIFFLSLLRTIRCLSPSPSTLPLATSPPLPPFAETPSRSLPLPLHPIPKIQQSLDPDFLKTSLFCWVHRLIRLAEKAERTDSPSTTDSQVQNWELEEMDEKVISLEEHLKTRSHDKNVPFI</sequence>
<proteinExistence type="predicted"/>
<evidence type="ECO:0000313" key="1">
    <source>
        <dbReference type="EMBL" id="KAI8013987.1"/>
    </source>
</evidence>
<reference evidence="1 2" key="1">
    <citation type="journal article" date="2022" name="Plant J.">
        <title>Chromosome-level genome of Camellia lanceoleosa provides a valuable resource for understanding genome evolution and self-incompatibility.</title>
        <authorList>
            <person name="Gong W."/>
            <person name="Xiao S."/>
            <person name="Wang L."/>
            <person name="Liao Z."/>
            <person name="Chang Y."/>
            <person name="Mo W."/>
            <person name="Hu G."/>
            <person name="Li W."/>
            <person name="Zhao G."/>
            <person name="Zhu H."/>
            <person name="Hu X."/>
            <person name="Ji K."/>
            <person name="Xiang X."/>
            <person name="Song Q."/>
            <person name="Yuan D."/>
            <person name="Jin S."/>
            <person name="Zhang L."/>
        </authorList>
    </citation>
    <scope>NUCLEOTIDE SEQUENCE [LARGE SCALE GENOMIC DNA]</scope>
    <source>
        <strain evidence="1">SQ_2022a</strain>
    </source>
</reference>
<gene>
    <name evidence="1" type="ORF">LOK49_LG05G00290</name>
</gene>
<dbReference type="EMBL" id="CM045761">
    <property type="protein sequence ID" value="KAI8013987.1"/>
    <property type="molecule type" value="Genomic_DNA"/>
</dbReference>
<keyword evidence="2" id="KW-1185">Reference proteome</keyword>
<comment type="caution">
    <text evidence="1">The sequence shown here is derived from an EMBL/GenBank/DDBJ whole genome shotgun (WGS) entry which is preliminary data.</text>
</comment>
<evidence type="ECO:0000313" key="2">
    <source>
        <dbReference type="Proteomes" id="UP001060215"/>
    </source>
</evidence>
<organism evidence="1 2">
    <name type="scientific">Camellia lanceoleosa</name>
    <dbReference type="NCBI Taxonomy" id="1840588"/>
    <lineage>
        <taxon>Eukaryota</taxon>
        <taxon>Viridiplantae</taxon>
        <taxon>Streptophyta</taxon>
        <taxon>Embryophyta</taxon>
        <taxon>Tracheophyta</taxon>
        <taxon>Spermatophyta</taxon>
        <taxon>Magnoliopsida</taxon>
        <taxon>eudicotyledons</taxon>
        <taxon>Gunneridae</taxon>
        <taxon>Pentapetalae</taxon>
        <taxon>asterids</taxon>
        <taxon>Ericales</taxon>
        <taxon>Theaceae</taxon>
        <taxon>Camellia</taxon>
    </lineage>
</organism>
<name>A0ACC0HM37_9ERIC</name>